<organism evidence="1">
    <name type="scientific">Enterobacter asburiae</name>
    <dbReference type="NCBI Taxonomy" id="61645"/>
    <lineage>
        <taxon>Bacteria</taxon>
        <taxon>Pseudomonadati</taxon>
        <taxon>Pseudomonadota</taxon>
        <taxon>Gammaproteobacteria</taxon>
        <taxon>Enterobacterales</taxon>
        <taxon>Enterobacteriaceae</taxon>
        <taxon>Enterobacter</taxon>
        <taxon>Enterobacter cloacae complex</taxon>
    </lineage>
</organism>
<accession>A0A455VM43</accession>
<evidence type="ECO:0000313" key="1">
    <source>
        <dbReference type="EMBL" id="BBI93944.1"/>
    </source>
</evidence>
<protein>
    <recommendedName>
        <fullName evidence="2">PAAR domain-containing protein</fullName>
    </recommendedName>
</protein>
<dbReference type="AlphaFoldDB" id="A0A455VM43"/>
<proteinExistence type="predicted"/>
<reference evidence="1" key="1">
    <citation type="submission" date="2019-03" db="EMBL/GenBank/DDBJ databases">
        <title>Complete genome sequences of Enterobacter asburiae str. MRY18-106 isolated from a patient in Japan.</title>
        <authorList>
            <person name="Sekizuka T."/>
            <person name="Matsui M."/>
            <person name="Takara T."/>
            <person name="Uechi A."/>
            <person name="Harakuni M."/>
            <person name="Kimura T."/>
            <person name="Suzuki S."/>
            <person name="Kuroda M."/>
        </authorList>
    </citation>
    <scope>NUCLEOTIDE SEQUENCE</scope>
    <source>
        <strain evidence="1">MRY18-106</strain>
    </source>
</reference>
<name>A0A455VM43_ENTAS</name>
<sequence>MKQYTNELTPEMLAAFDESPFTAEQLAAMNDESRSLIEKQNAYNLAHPVTAAYLIATEGSLTRNGGKVFSEYNGRQIKLDDGTMLNVSRVGDEVHYPDGTSARITNGAGNTPGESIALVGSSLDNGDEIISCPQNAGRRVVRAGESLPENFLK</sequence>
<gene>
    <name evidence="1" type="ORF">MRY18106EAS_04760</name>
</gene>
<evidence type="ECO:0008006" key="2">
    <source>
        <dbReference type="Google" id="ProtNLM"/>
    </source>
</evidence>
<dbReference type="EMBL" id="AP019533">
    <property type="protein sequence ID" value="BBI93944.1"/>
    <property type="molecule type" value="Genomic_DNA"/>
</dbReference>